<feature type="transmembrane region" description="Helical" evidence="1">
    <location>
        <begin position="165"/>
        <end position="188"/>
    </location>
</feature>
<evidence type="ECO:0000313" key="3">
    <source>
        <dbReference type="EMBL" id="CAL1140311.1"/>
    </source>
</evidence>
<reference evidence="2" key="1">
    <citation type="submission" date="2022-10" db="EMBL/GenBank/DDBJ databases">
        <authorList>
            <person name="Chen Y."/>
            <person name="Dougan E. K."/>
            <person name="Chan C."/>
            <person name="Rhodes N."/>
            <person name="Thang M."/>
        </authorList>
    </citation>
    <scope>NUCLEOTIDE SEQUENCE</scope>
</reference>
<keyword evidence="4" id="KW-1185">Reference proteome</keyword>
<feature type="non-terminal residue" evidence="2">
    <location>
        <position position="350"/>
    </location>
</feature>
<keyword evidence="1" id="KW-0472">Membrane</keyword>
<reference evidence="3" key="2">
    <citation type="submission" date="2024-04" db="EMBL/GenBank/DDBJ databases">
        <authorList>
            <person name="Chen Y."/>
            <person name="Shah S."/>
            <person name="Dougan E. K."/>
            <person name="Thang M."/>
            <person name="Chan C."/>
        </authorList>
    </citation>
    <scope>NUCLEOTIDE SEQUENCE [LARGE SCALE GENOMIC DNA]</scope>
</reference>
<evidence type="ECO:0000313" key="2">
    <source>
        <dbReference type="EMBL" id="CAI3986936.1"/>
    </source>
</evidence>
<dbReference type="EMBL" id="CAMXCT020001117">
    <property type="protein sequence ID" value="CAL1140311.1"/>
    <property type="molecule type" value="Genomic_DNA"/>
</dbReference>
<keyword evidence="1" id="KW-1133">Transmembrane helix</keyword>
<keyword evidence="1" id="KW-0812">Transmembrane</keyword>
<sequence>MGLHLAVAFKNALRRVDYLFASGWSVSGLESVVANGMMLTSQWTQVAAWEWRRFRLPFVCWLRFSHVRFLSFIDSAVAKGALAKGRSTSKLLQPLLRRACVLQLAFDLYPVWPFCPTRHNTADGPTRDVVVREMSEKSIRSAEGVDFRALRMVGLKRVAANWIRLLLIVSSCGGVQGCAVGSNLSFVLPTWPDFGAWLSQWTFPIWVLTVTWTLSAAVDLFLGLCNSLLALAGLCVGLWTLSRFLSALKTSHVFWTFPVFLSLAPSHGFLDFRWRACAMEPLSAAERRQADERAGALPTGDRAKIWRFDESSIQLPDESSGRHRAFDLSSLRPGGASHLLNACEDSEVVR</sequence>
<evidence type="ECO:0000256" key="1">
    <source>
        <dbReference type="SAM" id="Phobius"/>
    </source>
</evidence>
<gene>
    <name evidence="2" type="ORF">C1SCF055_LOCUS14249</name>
</gene>
<feature type="transmembrane region" description="Helical" evidence="1">
    <location>
        <begin position="194"/>
        <end position="214"/>
    </location>
</feature>
<dbReference type="AlphaFoldDB" id="A0A9P1CAX0"/>
<accession>A0A9P1CAX0</accession>
<name>A0A9P1CAX0_9DINO</name>
<feature type="non-terminal residue" evidence="2">
    <location>
        <position position="1"/>
    </location>
</feature>
<protein>
    <submittedName>
        <fullName evidence="2">Uncharacterized protein</fullName>
    </submittedName>
</protein>
<evidence type="ECO:0000313" key="4">
    <source>
        <dbReference type="Proteomes" id="UP001152797"/>
    </source>
</evidence>
<feature type="transmembrane region" description="Helical" evidence="1">
    <location>
        <begin position="253"/>
        <end position="270"/>
    </location>
</feature>
<dbReference type="Proteomes" id="UP001152797">
    <property type="component" value="Unassembled WGS sequence"/>
</dbReference>
<dbReference type="EMBL" id="CAMXCT010001117">
    <property type="protein sequence ID" value="CAI3986936.1"/>
    <property type="molecule type" value="Genomic_DNA"/>
</dbReference>
<comment type="caution">
    <text evidence="2">The sequence shown here is derived from an EMBL/GenBank/DDBJ whole genome shotgun (WGS) entry which is preliminary data.</text>
</comment>
<dbReference type="EMBL" id="CAMXCT030001117">
    <property type="protein sequence ID" value="CAL4774248.1"/>
    <property type="molecule type" value="Genomic_DNA"/>
</dbReference>
<organism evidence="2">
    <name type="scientific">Cladocopium goreaui</name>
    <dbReference type="NCBI Taxonomy" id="2562237"/>
    <lineage>
        <taxon>Eukaryota</taxon>
        <taxon>Sar</taxon>
        <taxon>Alveolata</taxon>
        <taxon>Dinophyceae</taxon>
        <taxon>Suessiales</taxon>
        <taxon>Symbiodiniaceae</taxon>
        <taxon>Cladocopium</taxon>
    </lineage>
</organism>
<proteinExistence type="predicted"/>
<feature type="transmembrane region" description="Helical" evidence="1">
    <location>
        <begin position="221"/>
        <end position="241"/>
    </location>
</feature>